<gene>
    <name evidence="3" type="ORF">LCGC14_0526050</name>
</gene>
<evidence type="ECO:0000313" key="3">
    <source>
        <dbReference type="EMBL" id="KKN61046.1"/>
    </source>
</evidence>
<keyword evidence="1" id="KW-0812">Transmembrane</keyword>
<protein>
    <recommendedName>
        <fullName evidence="2">Zinc-ribbon domain-containing protein</fullName>
    </recommendedName>
</protein>
<accession>A0A0F9UII3</accession>
<name>A0A0F9UII3_9ZZZZ</name>
<dbReference type="EMBL" id="LAZR01000674">
    <property type="protein sequence ID" value="KKN61046.1"/>
    <property type="molecule type" value="Genomic_DNA"/>
</dbReference>
<dbReference type="Pfam" id="PF13240">
    <property type="entry name" value="Zn_Ribbon_1"/>
    <property type="match status" value="1"/>
</dbReference>
<dbReference type="AlphaFoldDB" id="A0A0F9UII3"/>
<evidence type="ECO:0000259" key="2">
    <source>
        <dbReference type="Pfam" id="PF13240"/>
    </source>
</evidence>
<comment type="caution">
    <text evidence="3">The sequence shown here is derived from an EMBL/GenBank/DDBJ whole genome shotgun (WGS) entry which is preliminary data.</text>
</comment>
<keyword evidence="1" id="KW-1133">Transmembrane helix</keyword>
<dbReference type="InterPro" id="IPR026870">
    <property type="entry name" value="Zinc_ribbon_dom"/>
</dbReference>
<evidence type="ECO:0000256" key="1">
    <source>
        <dbReference type="SAM" id="Phobius"/>
    </source>
</evidence>
<sequence>MLLVVGLMPLSALGVSEPTELETLKVSVWPEYDKQSQALLMFRGELPKSVKLPAKVKFLFPKSGQLSSTSSVDDKDKFQYTKEWNSKKVSQKGDFKELTYSVNFHTFQFEVYDQVSTAKSQRDYKFLLKLGMDVKNLAVEVQQPLRSSKFTLDPKNTDLKIDQKSFKFATYELGKVKAGEQKDFTAKYLKNDTDPSIKDGAPQPVDTSSSPVNVWMIVLTVGLLLGIIGGGAFWFTKNSALPAQKKSNKKQNYCSKCGTRLEKGSKFCPSCGNQTK</sequence>
<feature type="domain" description="Zinc-ribbon" evidence="2">
    <location>
        <begin position="253"/>
        <end position="273"/>
    </location>
</feature>
<proteinExistence type="predicted"/>
<feature type="transmembrane region" description="Helical" evidence="1">
    <location>
        <begin position="214"/>
        <end position="236"/>
    </location>
</feature>
<reference evidence="3" key="1">
    <citation type="journal article" date="2015" name="Nature">
        <title>Complex archaea that bridge the gap between prokaryotes and eukaryotes.</title>
        <authorList>
            <person name="Spang A."/>
            <person name="Saw J.H."/>
            <person name="Jorgensen S.L."/>
            <person name="Zaremba-Niedzwiedzka K."/>
            <person name="Martijn J."/>
            <person name="Lind A.E."/>
            <person name="van Eijk R."/>
            <person name="Schleper C."/>
            <person name="Guy L."/>
            <person name="Ettema T.J."/>
        </authorList>
    </citation>
    <scope>NUCLEOTIDE SEQUENCE</scope>
</reference>
<keyword evidence="1" id="KW-0472">Membrane</keyword>
<organism evidence="3">
    <name type="scientific">marine sediment metagenome</name>
    <dbReference type="NCBI Taxonomy" id="412755"/>
    <lineage>
        <taxon>unclassified sequences</taxon>
        <taxon>metagenomes</taxon>
        <taxon>ecological metagenomes</taxon>
    </lineage>
</organism>